<comment type="caution">
    <text evidence="2">The sequence shown here is derived from an EMBL/GenBank/DDBJ whole genome shotgun (WGS) entry which is preliminary data.</text>
</comment>
<evidence type="ECO:0000313" key="2">
    <source>
        <dbReference type="EMBL" id="KAG2304124.1"/>
    </source>
</evidence>
<name>A0A8X7V6I2_BRACI</name>
<proteinExistence type="predicted"/>
<dbReference type="EMBL" id="JAAMPC010000007">
    <property type="protein sequence ID" value="KAG2304124.1"/>
    <property type="molecule type" value="Genomic_DNA"/>
</dbReference>
<dbReference type="PANTHER" id="PTHR43337:SF19">
    <property type="entry name" value="ADENINE_GUANINE PERMEASE AZG1"/>
    <property type="match status" value="1"/>
</dbReference>
<evidence type="ECO:0000256" key="1">
    <source>
        <dbReference type="ARBA" id="ARBA00022448"/>
    </source>
</evidence>
<dbReference type="GO" id="GO:0005886">
    <property type="term" value="C:plasma membrane"/>
    <property type="evidence" value="ECO:0007669"/>
    <property type="project" value="TreeGrafter"/>
</dbReference>
<keyword evidence="1" id="KW-0813">Transport</keyword>
<dbReference type="GO" id="GO:0015853">
    <property type="term" value="P:adenine transport"/>
    <property type="evidence" value="ECO:0007669"/>
    <property type="project" value="TreeGrafter"/>
</dbReference>
<protein>
    <submittedName>
        <fullName evidence="2">Uncharacterized protein</fullName>
    </submittedName>
</protein>
<accession>A0A8X7V6I2</accession>
<gene>
    <name evidence="2" type="ORF">Bca52824_032775</name>
</gene>
<evidence type="ECO:0000313" key="3">
    <source>
        <dbReference type="Proteomes" id="UP000886595"/>
    </source>
</evidence>
<keyword evidence="3" id="KW-1185">Reference proteome</keyword>
<reference evidence="2 3" key="1">
    <citation type="submission" date="2020-02" db="EMBL/GenBank/DDBJ databases">
        <authorList>
            <person name="Ma Q."/>
            <person name="Huang Y."/>
            <person name="Song X."/>
            <person name="Pei D."/>
        </authorList>
    </citation>
    <scope>NUCLEOTIDE SEQUENCE [LARGE SCALE GENOMIC DNA]</scope>
    <source>
        <strain evidence="2">Sxm20200214</strain>
        <tissue evidence="2">Leaf</tissue>
    </source>
</reference>
<dbReference type="GO" id="GO:0005345">
    <property type="term" value="F:purine nucleobase transmembrane transporter activity"/>
    <property type="evidence" value="ECO:0007669"/>
    <property type="project" value="TreeGrafter"/>
</dbReference>
<dbReference type="AlphaFoldDB" id="A0A8X7V6I2"/>
<organism evidence="2 3">
    <name type="scientific">Brassica carinata</name>
    <name type="common">Ethiopian mustard</name>
    <name type="synonym">Abyssinian cabbage</name>
    <dbReference type="NCBI Taxonomy" id="52824"/>
    <lineage>
        <taxon>Eukaryota</taxon>
        <taxon>Viridiplantae</taxon>
        <taxon>Streptophyta</taxon>
        <taxon>Embryophyta</taxon>
        <taxon>Tracheophyta</taxon>
        <taxon>Spermatophyta</taxon>
        <taxon>Magnoliopsida</taxon>
        <taxon>eudicotyledons</taxon>
        <taxon>Gunneridae</taxon>
        <taxon>Pentapetalae</taxon>
        <taxon>rosids</taxon>
        <taxon>malvids</taxon>
        <taxon>Brassicales</taxon>
        <taxon>Brassicaceae</taxon>
        <taxon>Brassiceae</taxon>
        <taxon>Brassica</taxon>
    </lineage>
</organism>
<dbReference type="GO" id="GO:0015854">
    <property type="term" value="P:guanine transport"/>
    <property type="evidence" value="ECO:0007669"/>
    <property type="project" value="TreeGrafter"/>
</dbReference>
<dbReference type="Proteomes" id="UP000886595">
    <property type="component" value="Unassembled WGS sequence"/>
</dbReference>
<dbReference type="OrthoDB" id="431212at2759"/>
<dbReference type="InterPro" id="IPR045018">
    <property type="entry name" value="Azg-like"/>
</dbReference>
<dbReference type="PANTHER" id="PTHR43337">
    <property type="entry name" value="XANTHINE/URACIL PERMEASE C887.17-RELATED"/>
    <property type="match status" value="1"/>
</dbReference>
<sequence>MANLPLALALGMRTNAYFVYIVVGFHRSGLISSRTALAAVFIEGLIFLWQNLSINRSFSAGIGLFIGL</sequence>